<sequence length="700" mass="74220">MVSTRNRARAPAGSPRDAAAAGDVNTVPPTPSTSRTRRRRNVTRATTTTSTSTTVATSSTVRVPATGGRRTRSQVTQSPLTSLDDESAQRAVSRAAPSRSTTARSTTPEPPSTAPEPTTPESTTPAIQASATSATEESASPANKRKRDSPRQDTASSSAARNSKTVESEPAQAQSNGTPQNYEYYGLAVPEHIPHERGLIGNEAALALLRRIENHGKPTTGLPHDTYNDSESEYGVHTSSQQSSRPTAGGETPRGAANATPPRVISTPSSFLSRSLSALKSTFGFATPLPAPAPAPVPSRAPPPPGTFTETLSTPPTPVGERPTAERVAGNREVKRRGRRINLSPMYRLLTTDVPISQMIAANGWAKEVTATLMNDPAFEAKRQRLETPVLLKDLDSYPSCEPWASGFGDPLGFLDDDDVVPVWAVYLDMLAEAEQPGKKKSKTTHEDDMDVEDTPSLNDTFGPEPTTPFASHDTSASIMALNPRPSREPSPMFASGASPHQGDNIFRKSHDSDVDAPSAATKKSTPHHNPAQGSYGLDSDSDDDDSVMSNDASEADAGAAPLWTQPPPPAPTPAHAPLPGGLVGESAGQPVDEVERQRQKLMKHTPAKPSRLREAFVPSPSLLSDAGNDSILFGTPLAGGDLFGDMPDADELELDDDVLANVAALTETGEWKTRAAEPWATPMLTYESEEEALSPVDAE</sequence>
<feature type="compositionally biased region" description="Low complexity" evidence="1">
    <location>
        <begin position="93"/>
        <end position="107"/>
    </location>
</feature>
<feature type="compositionally biased region" description="Polar residues" evidence="1">
    <location>
        <begin position="152"/>
        <end position="181"/>
    </location>
</feature>
<dbReference type="EMBL" id="MU006217">
    <property type="protein sequence ID" value="KAF2832380.1"/>
    <property type="molecule type" value="Genomic_DNA"/>
</dbReference>
<accession>A0A6A7AGE7</accession>
<feature type="compositionally biased region" description="Low complexity" evidence="1">
    <location>
        <begin position="119"/>
        <end position="140"/>
    </location>
</feature>
<feature type="region of interest" description="Disordered" evidence="1">
    <location>
        <begin position="215"/>
        <end position="268"/>
    </location>
</feature>
<dbReference type="Proteomes" id="UP000799424">
    <property type="component" value="Unassembled WGS sequence"/>
</dbReference>
<feature type="region of interest" description="Disordered" evidence="1">
    <location>
        <begin position="291"/>
        <end position="323"/>
    </location>
</feature>
<feature type="compositionally biased region" description="Polar residues" evidence="1">
    <location>
        <begin position="237"/>
        <end position="246"/>
    </location>
</feature>
<feature type="compositionally biased region" description="Pro residues" evidence="1">
    <location>
        <begin position="565"/>
        <end position="577"/>
    </location>
</feature>
<feature type="region of interest" description="Disordered" evidence="1">
    <location>
        <begin position="435"/>
        <end position="613"/>
    </location>
</feature>
<reference evidence="2" key="1">
    <citation type="journal article" date="2020" name="Stud. Mycol.">
        <title>101 Dothideomycetes genomes: a test case for predicting lifestyles and emergence of pathogens.</title>
        <authorList>
            <person name="Haridas S."/>
            <person name="Albert R."/>
            <person name="Binder M."/>
            <person name="Bloem J."/>
            <person name="Labutti K."/>
            <person name="Salamov A."/>
            <person name="Andreopoulos B."/>
            <person name="Baker S."/>
            <person name="Barry K."/>
            <person name="Bills G."/>
            <person name="Bluhm B."/>
            <person name="Cannon C."/>
            <person name="Castanera R."/>
            <person name="Culley D."/>
            <person name="Daum C."/>
            <person name="Ezra D."/>
            <person name="Gonzalez J."/>
            <person name="Henrissat B."/>
            <person name="Kuo A."/>
            <person name="Liang C."/>
            <person name="Lipzen A."/>
            <person name="Lutzoni F."/>
            <person name="Magnuson J."/>
            <person name="Mondo S."/>
            <person name="Nolan M."/>
            <person name="Ohm R."/>
            <person name="Pangilinan J."/>
            <person name="Park H.-J."/>
            <person name="Ramirez L."/>
            <person name="Alfaro M."/>
            <person name="Sun H."/>
            <person name="Tritt A."/>
            <person name="Yoshinaga Y."/>
            <person name="Zwiers L.-H."/>
            <person name="Turgeon B."/>
            <person name="Goodwin S."/>
            <person name="Spatafora J."/>
            <person name="Crous P."/>
            <person name="Grigoriev I."/>
        </authorList>
    </citation>
    <scope>NUCLEOTIDE SEQUENCE</scope>
    <source>
        <strain evidence="2">CBS 113818</strain>
    </source>
</reference>
<protein>
    <submittedName>
        <fullName evidence="2">Uncharacterized protein</fullName>
    </submittedName>
</protein>
<proteinExistence type="predicted"/>
<feature type="compositionally biased region" description="Low complexity" evidence="1">
    <location>
        <begin position="9"/>
        <end position="27"/>
    </location>
</feature>
<keyword evidence="3" id="KW-1185">Reference proteome</keyword>
<feature type="compositionally biased region" description="Low complexity" evidence="1">
    <location>
        <begin position="43"/>
        <end position="66"/>
    </location>
</feature>
<evidence type="ECO:0000313" key="3">
    <source>
        <dbReference type="Proteomes" id="UP000799424"/>
    </source>
</evidence>
<evidence type="ECO:0000313" key="2">
    <source>
        <dbReference type="EMBL" id="KAF2832380.1"/>
    </source>
</evidence>
<name>A0A6A7AGE7_9PLEO</name>
<feature type="compositionally biased region" description="Pro residues" evidence="1">
    <location>
        <begin position="108"/>
        <end position="118"/>
    </location>
</feature>
<evidence type="ECO:0000256" key="1">
    <source>
        <dbReference type="SAM" id="MobiDB-lite"/>
    </source>
</evidence>
<feature type="region of interest" description="Disordered" evidence="1">
    <location>
        <begin position="1"/>
        <end position="182"/>
    </location>
</feature>
<organism evidence="2 3">
    <name type="scientific">Ophiobolus disseminans</name>
    <dbReference type="NCBI Taxonomy" id="1469910"/>
    <lineage>
        <taxon>Eukaryota</taxon>
        <taxon>Fungi</taxon>
        <taxon>Dikarya</taxon>
        <taxon>Ascomycota</taxon>
        <taxon>Pezizomycotina</taxon>
        <taxon>Dothideomycetes</taxon>
        <taxon>Pleosporomycetidae</taxon>
        <taxon>Pleosporales</taxon>
        <taxon>Pleosporineae</taxon>
        <taxon>Phaeosphaeriaceae</taxon>
        <taxon>Ophiobolus</taxon>
    </lineage>
</organism>
<gene>
    <name evidence="2" type="ORF">CC86DRAFT_366189</name>
</gene>
<dbReference type="AlphaFoldDB" id="A0A6A7AGE7"/>
<feature type="compositionally biased region" description="Pro residues" evidence="1">
    <location>
        <begin position="291"/>
        <end position="306"/>
    </location>
</feature>
<feature type="compositionally biased region" description="Polar residues" evidence="1">
    <location>
        <begin position="469"/>
        <end position="478"/>
    </location>
</feature>
<dbReference type="OrthoDB" id="3786084at2759"/>